<proteinExistence type="inferred from homology"/>
<dbReference type="PANTHER" id="PTHR44196:SF1">
    <property type="entry name" value="DEHYDROGENASE_REDUCTASE SDR FAMILY MEMBER 7B"/>
    <property type="match status" value="1"/>
</dbReference>
<evidence type="ECO:0000313" key="4">
    <source>
        <dbReference type="EMBL" id="NNH70908.1"/>
    </source>
</evidence>
<evidence type="ECO:0000313" key="5">
    <source>
        <dbReference type="Proteomes" id="UP000586827"/>
    </source>
</evidence>
<accession>A0A849BZZ1</accession>
<dbReference type="Gene3D" id="3.40.50.720">
    <property type="entry name" value="NAD(P)-binding Rossmann-like Domain"/>
    <property type="match status" value="1"/>
</dbReference>
<comment type="caution">
    <text evidence="4">The sequence shown here is derived from an EMBL/GenBank/DDBJ whole genome shotgun (WGS) entry which is preliminary data.</text>
</comment>
<keyword evidence="5" id="KW-1185">Reference proteome</keyword>
<name>A0A849BZZ1_9NOCA</name>
<dbReference type="InterPro" id="IPR036291">
    <property type="entry name" value="NAD(P)-bd_dom_sf"/>
</dbReference>
<dbReference type="AlphaFoldDB" id="A0A849BZZ1"/>
<dbReference type="PANTHER" id="PTHR44196">
    <property type="entry name" value="DEHYDROGENASE/REDUCTASE SDR FAMILY MEMBER 7B"/>
    <property type="match status" value="1"/>
</dbReference>
<dbReference type="GO" id="GO:0016020">
    <property type="term" value="C:membrane"/>
    <property type="evidence" value="ECO:0007669"/>
    <property type="project" value="TreeGrafter"/>
</dbReference>
<feature type="region of interest" description="Disordered" evidence="3">
    <location>
        <begin position="170"/>
        <end position="205"/>
    </location>
</feature>
<feature type="compositionally biased region" description="Low complexity" evidence="3">
    <location>
        <begin position="179"/>
        <end position="195"/>
    </location>
</feature>
<dbReference type="Pfam" id="PF00106">
    <property type="entry name" value="adh_short"/>
    <property type="match status" value="1"/>
</dbReference>
<evidence type="ECO:0000256" key="1">
    <source>
        <dbReference type="ARBA" id="ARBA00006484"/>
    </source>
</evidence>
<protein>
    <submittedName>
        <fullName evidence="4">SDR family NAD(P)-dependent oxidoreductase</fullName>
    </submittedName>
</protein>
<reference evidence="4 5" key="1">
    <citation type="submission" date="2020-05" db="EMBL/GenBank/DDBJ databases">
        <title>MicrobeNet Type strains.</title>
        <authorList>
            <person name="Nicholson A.C."/>
        </authorList>
    </citation>
    <scope>NUCLEOTIDE SEQUENCE [LARGE SCALE GENOMIC DNA]</scope>
    <source>
        <strain evidence="4 5">JCM 3224</strain>
    </source>
</reference>
<keyword evidence="2" id="KW-0560">Oxidoreductase</keyword>
<dbReference type="SUPFAM" id="SSF51735">
    <property type="entry name" value="NAD(P)-binding Rossmann-fold domains"/>
    <property type="match status" value="1"/>
</dbReference>
<comment type="similarity">
    <text evidence="1">Belongs to the short-chain dehydrogenases/reductases (SDR) family.</text>
</comment>
<dbReference type="Proteomes" id="UP000586827">
    <property type="component" value="Unassembled WGS sequence"/>
</dbReference>
<evidence type="ECO:0000256" key="2">
    <source>
        <dbReference type="ARBA" id="ARBA00023002"/>
    </source>
</evidence>
<organism evidence="4 5">
    <name type="scientific">Nocardia uniformis</name>
    <dbReference type="NCBI Taxonomy" id="53432"/>
    <lineage>
        <taxon>Bacteria</taxon>
        <taxon>Bacillati</taxon>
        <taxon>Actinomycetota</taxon>
        <taxon>Actinomycetes</taxon>
        <taxon>Mycobacteriales</taxon>
        <taxon>Nocardiaceae</taxon>
        <taxon>Nocardia</taxon>
    </lineage>
</organism>
<dbReference type="GO" id="GO:0016491">
    <property type="term" value="F:oxidoreductase activity"/>
    <property type="evidence" value="ECO:0007669"/>
    <property type="project" value="UniProtKB-KW"/>
</dbReference>
<sequence length="205" mass="21772">MAAFAAAPYTGPYSISKYAVKHFSDCLRAEMAPHDIGVTVVCPGLISSNLSASAGLSSLLNEEQSATARAVMLKVQALLGMHPDKAGRQIVDAITRNTAVAPIRPEARIACPLARWFPGVVRTVMTVAARPDIGQVRSAVDRPGVLHRVQRVADRIPFRDNKGVADPKLRIPALPHTHSPTPAVSVPAASPSPTSKRACLKSPKH</sequence>
<evidence type="ECO:0000256" key="3">
    <source>
        <dbReference type="SAM" id="MobiDB-lite"/>
    </source>
</evidence>
<dbReference type="EMBL" id="JABELX010000004">
    <property type="protein sequence ID" value="NNH70908.1"/>
    <property type="molecule type" value="Genomic_DNA"/>
</dbReference>
<dbReference type="InterPro" id="IPR002347">
    <property type="entry name" value="SDR_fam"/>
</dbReference>
<gene>
    <name evidence="4" type="ORF">HLB23_13735</name>
</gene>